<evidence type="ECO:0000259" key="9">
    <source>
        <dbReference type="Pfam" id="PF06144"/>
    </source>
</evidence>
<evidence type="ECO:0000256" key="6">
    <source>
        <dbReference type="ARBA" id="ARBA00022932"/>
    </source>
</evidence>
<dbReference type="SUPFAM" id="SSF52540">
    <property type="entry name" value="P-loop containing nucleoside triphosphate hydrolases"/>
    <property type="match status" value="1"/>
</dbReference>
<dbReference type="InterPro" id="IPR027417">
    <property type="entry name" value="P-loop_NTPase"/>
</dbReference>
<evidence type="ECO:0000256" key="8">
    <source>
        <dbReference type="ARBA" id="ARBA00049244"/>
    </source>
</evidence>
<evidence type="ECO:0000256" key="4">
    <source>
        <dbReference type="ARBA" id="ARBA00022695"/>
    </source>
</evidence>
<dbReference type="PANTHER" id="PTHR34388">
    <property type="entry name" value="DNA POLYMERASE III SUBUNIT DELTA"/>
    <property type="match status" value="1"/>
</dbReference>
<dbReference type="Gene3D" id="1.10.8.60">
    <property type="match status" value="1"/>
</dbReference>
<dbReference type="GO" id="GO:0009360">
    <property type="term" value="C:DNA polymerase III complex"/>
    <property type="evidence" value="ECO:0007669"/>
    <property type="project" value="InterPro"/>
</dbReference>
<keyword evidence="3" id="KW-0808">Transferase</keyword>
<comment type="similarity">
    <text evidence="7">Belongs to the DNA polymerase HolA subunit family.</text>
</comment>
<dbReference type="NCBIfam" id="TIGR01128">
    <property type="entry name" value="holA"/>
    <property type="match status" value="1"/>
</dbReference>
<dbReference type="Pfam" id="PF06144">
    <property type="entry name" value="DNA_pol3_delta"/>
    <property type="match status" value="1"/>
</dbReference>
<keyword evidence="4" id="KW-0548">Nucleotidyltransferase</keyword>
<dbReference type="EC" id="2.7.7.7" evidence="1"/>
<gene>
    <name evidence="11" type="ORF">SAMN02745136_04624</name>
</gene>
<name>A0A1M6ZLY4_9FIRM</name>
<dbReference type="Pfam" id="PF21694">
    <property type="entry name" value="DNA_pol3_delta_C"/>
    <property type="match status" value="1"/>
</dbReference>
<evidence type="ECO:0000256" key="2">
    <source>
        <dbReference type="ARBA" id="ARBA00017703"/>
    </source>
</evidence>
<dbReference type="EMBL" id="FRAC01000029">
    <property type="protein sequence ID" value="SHL31457.1"/>
    <property type="molecule type" value="Genomic_DNA"/>
</dbReference>
<evidence type="ECO:0000313" key="12">
    <source>
        <dbReference type="Proteomes" id="UP000184386"/>
    </source>
</evidence>
<dbReference type="InterPro" id="IPR048466">
    <property type="entry name" value="DNA_pol3_delta-like_C"/>
</dbReference>
<accession>A0A1M6ZLY4</accession>
<dbReference type="GO" id="GO:0003887">
    <property type="term" value="F:DNA-directed DNA polymerase activity"/>
    <property type="evidence" value="ECO:0007669"/>
    <property type="project" value="UniProtKB-KW"/>
</dbReference>
<dbReference type="AlphaFoldDB" id="A0A1M6ZLY4"/>
<reference evidence="11 12" key="1">
    <citation type="submission" date="2016-11" db="EMBL/GenBank/DDBJ databases">
        <authorList>
            <person name="Jaros S."/>
            <person name="Januszkiewicz K."/>
            <person name="Wedrychowicz H."/>
        </authorList>
    </citation>
    <scope>NUCLEOTIDE SEQUENCE [LARGE SCALE GENOMIC DNA]</scope>
    <source>
        <strain evidence="11 12">DSM 15929</strain>
    </source>
</reference>
<evidence type="ECO:0000313" key="11">
    <source>
        <dbReference type="EMBL" id="SHL31457.1"/>
    </source>
</evidence>
<dbReference type="GO" id="GO:0006261">
    <property type="term" value="P:DNA-templated DNA replication"/>
    <property type="evidence" value="ECO:0007669"/>
    <property type="project" value="TreeGrafter"/>
</dbReference>
<dbReference type="STRING" id="1121322.SAMN02745136_04624"/>
<evidence type="ECO:0000256" key="3">
    <source>
        <dbReference type="ARBA" id="ARBA00022679"/>
    </source>
</evidence>
<proteinExistence type="inferred from homology"/>
<dbReference type="Proteomes" id="UP000184386">
    <property type="component" value="Unassembled WGS sequence"/>
</dbReference>
<dbReference type="GO" id="GO:0003677">
    <property type="term" value="F:DNA binding"/>
    <property type="evidence" value="ECO:0007669"/>
    <property type="project" value="InterPro"/>
</dbReference>
<organism evidence="11 12">
    <name type="scientific">Anaerocolumna jejuensis DSM 15929</name>
    <dbReference type="NCBI Taxonomy" id="1121322"/>
    <lineage>
        <taxon>Bacteria</taxon>
        <taxon>Bacillati</taxon>
        <taxon>Bacillota</taxon>
        <taxon>Clostridia</taxon>
        <taxon>Lachnospirales</taxon>
        <taxon>Lachnospiraceae</taxon>
        <taxon>Anaerocolumna</taxon>
    </lineage>
</organism>
<sequence length="329" mass="37689">MGIYMKNIKEHIRLGQFKPVYLLYGSEGYLKRLYKDKLRTAILSDGNEMNYSYFEGKGVDTLKVKEAAETLPFFSEKRIIVIENSGLFKSQSDLADYIREMPETTHIVFVESEVDKRNRLYKAVKDLGTISEMNSMDEANLKLWVATLLKQEQKKITEESILYLLGKTGTDMDNISNEVEKLVCYTGDREIITSQDIEEVCTSQISGKIFIMVEAIGNRRQKQALDLYYDLLALKEKPMSIMFLISRQFNILLQVKNLLSLGFNNNAISDKTGLMPFIIGKYVSQSKNFTEKILKEALTYCIDMEEQVKTGRMQDSIAVELIIVKFSAA</sequence>
<evidence type="ECO:0000256" key="1">
    <source>
        <dbReference type="ARBA" id="ARBA00012417"/>
    </source>
</evidence>
<dbReference type="Gene3D" id="3.40.50.300">
    <property type="entry name" value="P-loop containing nucleotide triphosphate hydrolases"/>
    <property type="match status" value="1"/>
</dbReference>
<keyword evidence="5" id="KW-0235">DNA replication</keyword>
<protein>
    <recommendedName>
        <fullName evidence="2">DNA polymerase III subunit delta</fullName>
        <ecNumber evidence="1">2.7.7.7</ecNumber>
    </recommendedName>
</protein>
<evidence type="ECO:0000256" key="5">
    <source>
        <dbReference type="ARBA" id="ARBA00022705"/>
    </source>
</evidence>
<feature type="domain" description="DNA polymerase III delta subunit-like C-terminal" evidence="10">
    <location>
        <begin position="208"/>
        <end position="326"/>
    </location>
</feature>
<keyword evidence="12" id="KW-1185">Reference proteome</keyword>
<dbReference type="InterPro" id="IPR010372">
    <property type="entry name" value="DNA_pol3_delta_N"/>
</dbReference>
<dbReference type="InterPro" id="IPR005790">
    <property type="entry name" value="DNA_polIII_delta"/>
</dbReference>
<keyword evidence="6" id="KW-0239">DNA-directed DNA polymerase</keyword>
<dbReference type="PANTHER" id="PTHR34388:SF1">
    <property type="entry name" value="DNA POLYMERASE III SUBUNIT DELTA"/>
    <property type="match status" value="1"/>
</dbReference>
<feature type="domain" description="DNA polymerase III delta N-terminal" evidence="9">
    <location>
        <begin position="21"/>
        <end position="130"/>
    </location>
</feature>
<dbReference type="Gene3D" id="1.20.272.10">
    <property type="match status" value="1"/>
</dbReference>
<dbReference type="InterPro" id="IPR008921">
    <property type="entry name" value="DNA_pol3_clamp-load_cplx_C"/>
</dbReference>
<comment type="catalytic activity">
    <reaction evidence="8">
        <text>DNA(n) + a 2'-deoxyribonucleoside 5'-triphosphate = DNA(n+1) + diphosphate</text>
        <dbReference type="Rhea" id="RHEA:22508"/>
        <dbReference type="Rhea" id="RHEA-COMP:17339"/>
        <dbReference type="Rhea" id="RHEA-COMP:17340"/>
        <dbReference type="ChEBI" id="CHEBI:33019"/>
        <dbReference type="ChEBI" id="CHEBI:61560"/>
        <dbReference type="ChEBI" id="CHEBI:173112"/>
        <dbReference type="EC" id="2.7.7.7"/>
    </reaction>
</comment>
<dbReference type="SUPFAM" id="SSF48019">
    <property type="entry name" value="post-AAA+ oligomerization domain-like"/>
    <property type="match status" value="1"/>
</dbReference>
<evidence type="ECO:0000256" key="7">
    <source>
        <dbReference type="ARBA" id="ARBA00034754"/>
    </source>
</evidence>
<evidence type="ECO:0000259" key="10">
    <source>
        <dbReference type="Pfam" id="PF21694"/>
    </source>
</evidence>